<feature type="domain" description="Dehydrogenase E1 component" evidence="5">
    <location>
        <begin position="41"/>
        <end position="342"/>
    </location>
</feature>
<accession>A0A4R6V650</accession>
<evidence type="ECO:0000259" key="5">
    <source>
        <dbReference type="Pfam" id="PF00676"/>
    </source>
</evidence>
<evidence type="ECO:0000313" key="7">
    <source>
        <dbReference type="Proteomes" id="UP000295705"/>
    </source>
</evidence>
<evidence type="ECO:0000256" key="2">
    <source>
        <dbReference type="ARBA" id="ARBA00023002"/>
    </source>
</evidence>
<dbReference type="Pfam" id="PF00676">
    <property type="entry name" value="E1_dh"/>
    <property type="match status" value="1"/>
</dbReference>
<dbReference type="Proteomes" id="UP000295705">
    <property type="component" value="Unassembled WGS sequence"/>
</dbReference>
<name>A0A4R6V650_9PSEU</name>
<dbReference type="GO" id="GO:0000287">
    <property type="term" value="F:magnesium ion binding"/>
    <property type="evidence" value="ECO:0007669"/>
    <property type="project" value="UniProtKB-ARBA"/>
</dbReference>
<protein>
    <submittedName>
        <fullName evidence="6">Pyruvate dehydrogenase E1 component alpha subunit</fullName>
    </submittedName>
</protein>
<dbReference type="GO" id="GO:0004739">
    <property type="term" value="F:pyruvate dehydrogenase (acetyl-transferring) activity"/>
    <property type="evidence" value="ECO:0007669"/>
    <property type="project" value="TreeGrafter"/>
</dbReference>
<dbReference type="PANTHER" id="PTHR11516:SF60">
    <property type="entry name" value="PYRUVATE DEHYDROGENASE E1 COMPONENT SUBUNIT ALPHA"/>
    <property type="match status" value="1"/>
</dbReference>
<feature type="region of interest" description="Disordered" evidence="4">
    <location>
        <begin position="1"/>
        <end position="32"/>
    </location>
</feature>
<dbReference type="RefSeq" id="WP_208114304.1">
    <property type="nucleotide sequence ID" value="NZ_BAABHR010000043.1"/>
</dbReference>
<dbReference type="SUPFAM" id="SSF52518">
    <property type="entry name" value="Thiamin diphosphate-binding fold (THDP-binding)"/>
    <property type="match status" value="1"/>
</dbReference>
<sequence>MLTTATHLDDRGQAMTDGTAADPPPELDGPDGAALARELMRRMQRVRLFEEATIALFHAGELPAMVHLSIGQEAAVVGACLATRTSDYMTGNHRSHGHPIAKGARLDALMAELLGKATGVCGGKGGSMHLADFSVGSLGESGIVGSAIPVATGAGLAAQVRGTGQVALCFFGDGAASEGVLHESMNMAGLWDLPVVYFCENNGFAVSVTTEESLSVPDVAMRAAGYGMPGVTVDGQDVLAVYCATREAVERARRGEGPSLVEAKTYRFHEHAYGLVLPRPYRDQAVVDSWFDTVDPITLFHDRLLAERVLTAGELQALRDEVGAEVEAAVEFARRSPYPPPEAAWTDVYAPGHDPQEVSA</sequence>
<comment type="cofactor">
    <cofactor evidence="1">
        <name>thiamine diphosphate</name>
        <dbReference type="ChEBI" id="CHEBI:58937"/>
    </cofactor>
</comment>
<feature type="region of interest" description="Disordered" evidence="4">
    <location>
        <begin position="340"/>
        <end position="360"/>
    </location>
</feature>
<gene>
    <name evidence="6" type="ORF">EV188_10661</name>
</gene>
<proteinExistence type="predicted"/>
<dbReference type="Gene3D" id="3.40.50.970">
    <property type="match status" value="1"/>
</dbReference>
<dbReference type="CDD" id="cd02000">
    <property type="entry name" value="TPP_E1_PDC_ADC_BCADC"/>
    <property type="match status" value="1"/>
</dbReference>
<comment type="caution">
    <text evidence="6">The sequence shown here is derived from an EMBL/GenBank/DDBJ whole genome shotgun (WGS) entry which is preliminary data.</text>
</comment>
<keyword evidence="7" id="KW-1185">Reference proteome</keyword>
<dbReference type="EMBL" id="SNYO01000006">
    <property type="protein sequence ID" value="TDQ53917.1"/>
    <property type="molecule type" value="Genomic_DNA"/>
</dbReference>
<dbReference type="InterPro" id="IPR050642">
    <property type="entry name" value="PDH_E1_Alpha_Subunit"/>
</dbReference>
<evidence type="ECO:0000256" key="1">
    <source>
        <dbReference type="ARBA" id="ARBA00001964"/>
    </source>
</evidence>
<keyword evidence="6" id="KW-0670">Pyruvate</keyword>
<keyword evidence="3" id="KW-0786">Thiamine pyrophosphate</keyword>
<dbReference type="PANTHER" id="PTHR11516">
    <property type="entry name" value="PYRUVATE DEHYDROGENASE E1 COMPONENT, ALPHA SUBUNIT BACTERIAL AND ORGANELLAR"/>
    <property type="match status" value="1"/>
</dbReference>
<keyword evidence="2" id="KW-0560">Oxidoreductase</keyword>
<dbReference type="InterPro" id="IPR001017">
    <property type="entry name" value="DH_E1"/>
</dbReference>
<evidence type="ECO:0000313" key="6">
    <source>
        <dbReference type="EMBL" id="TDQ53917.1"/>
    </source>
</evidence>
<reference evidence="6 7" key="1">
    <citation type="submission" date="2019-03" db="EMBL/GenBank/DDBJ databases">
        <title>Genomic Encyclopedia of Type Strains, Phase IV (KMG-IV): sequencing the most valuable type-strain genomes for metagenomic binning, comparative biology and taxonomic classification.</title>
        <authorList>
            <person name="Goeker M."/>
        </authorList>
    </citation>
    <scope>NUCLEOTIDE SEQUENCE [LARGE SCALE GENOMIC DNA]</scope>
    <source>
        <strain evidence="6 7">DSM 45775</strain>
    </source>
</reference>
<evidence type="ECO:0000256" key="3">
    <source>
        <dbReference type="ARBA" id="ARBA00023052"/>
    </source>
</evidence>
<dbReference type="AlphaFoldDB" id="A0A4R6V650"/>
<organism evidence="6 7">
    <name type="scientific">Actinomycetospora succinea</name>
    <dbReference type="NCBI Taxonomy" id="663603"/>
    <lineage>
        <taxon>Bacteria</taxon>
        <taxon>Bacillati</taxon>
        <taxon>Actinomycetota</taxon>
        <taxon>Actinomycetes</taxon>
        <taxon>Pseudonocardiales</taxon>
        <taxon>Pseudonocardiaceae</taxon>
        <taxon>Actinomycetospora</taxon>
    </lineage>
</organism>
<evidence type="ECO:0000256" key="4">
    <source>
        <dbReference type="SAM" id="MobiDB-lite"/>
    </source>
</evidence>
<dbReference type="GO" id="GO:0006086">
    <property type="term" value="P:pyruvate decarboxylation to acetyl-CoA"/>
    <property type="evidence" value="ECO:0007669"/>
    <property type="project" value="TreeGrafter"/>
</dbReference>
<dbReference type="InterPro" id="IPR029061">
    <property type="entry name" value="THDP-binding"/>
</dbReference>